<dbReference type="Gene3D" id="3.30.530.20">
    <property type="match status" value="1"/>
</dbReference>
<gene>
    <name evidence="2" type="ORF">OUO13_09835</name>
</gene>
<dbReference type="SUPFAM" id="SSF55961">
    <property type="entry name" value="Bet v1-like"/>
    <property type="match status" value="1"/>
</dbReference>
<dbReference type="EMBL" id="JAPNOA010000026">
    <property type="protein sequence ID" value="MCY0965488.1"/>
    <property type="molecule type" value="Genomic_DNA"/>
</dbReference>
<evidence type="ECO:0000256" key="1">
    <source>
        <dbReference type="SAM" id="SignalP"/>
    </source>
</evidence>
<dbReference type="AlphaFoldDB" id="A0A9X3EMN9"/>
<dbReference type="InterPro" id="IPR019587">
    <property type="entry name" value="Polyketide_cyclase/dehydratase"/>
</dbReference>
<feature type="signal peptide" evidence="1">
    <location>
        <begin position="1"/>
        <end position="22"/>
    </location>
</feature>
<dbReference type="RefSeq" id="WP_283173699.1">
    <property type="nucleotide sequence ID" value="NZ_JAPNOA010000026.1"/>
</dbReference>
<evidence type="ECO:0000313" key="3">
    <source>
        <dbReference type="Proteomes" id="UP001150830"/>
    </source>
</evidence>
<name>A0A9X3EMN9_9GAMM</name>
<dbReference type="InterPro" id="IPR023393">
    <property type="entry name" value="START-like_dom_sf"/>
</dbReference>
<dbReference type="CDD" id="cd07821">
    <property type="entry name" value="PYR_PYL_RCAR_like"/>
    <property type="match status" value="1"/>
</dbReference>
<accession>A0A9X3EMN9</accession>
<reference evidence="2" key="1">
    <citation type="submission" date="2022-11" db="EMBL/GenBank/DDBJ databases">
        <title>Parathalassolutuus dongxingensis gen. nov., sp. nov., a novel member of family Oceanospirillaceae isolated from a coastal shrimp pond in Guangxi, China.</title>
        <authorList>
            <person name="Chen H."/>
        </authorList>
    </citation>
    <scope>NUCLEOTIDE SEQUENCE</scope>
    <source>
        <strain evidence="2">G-43</strain>
    </source>
</reference>
<proteinExistence type="predicted"/>
<dbReference type="PANTHER" id="PTHR39332">
    <property type="entry name" value="BLL4707 PROTEIN"/>
    <property type="match status" value="1"/>
</dbReference>
<sequence length="156" mass="17504">MKSVMSGLMLLALCSGSGIASAADVEESVILNSSVSSVWKLVGNFNGINQWHPAVRESEQDGDVRLLTLRDGGHIREVQLAHDDEHHLYRYRMDQSPLPVAGYEAEIRLETVANNKTRMIWKSHFEAVGVPEAEAEQTIRTVYRTGMDNLARRFNH</sequence>
<evidence type="ECO:0000313" key="2">
    <source>
        <dbReference type="EMBL" id="MCY0965488.1"/>
    </source>
</evidence>
<comment type="caution">
    <text evidence="2">The sequence shown here is derived from an EMBL/GenBank/DDBJ whole genome shotgun (WGS) entry which is preliminary data.</text>
</comment>
<dbReference type="Pfam" id="PF10604">
    <property type="entry name" value="Polyketide_cyc2"/>
    <property type="match status" value="1"/>
</dbReference>
<protein>
    <submittedName>
        <fullName evidence="2">SRPBCC family protein</fullName>
    </submittedName>
</protein>
<keyword evidence="1" id="KW-0732">Signal</keyword>
<feature type="chain" id="PRO_5040963895" evidence="1">
    <location>
        <begin position="23"/>
        <end position="156"/>
    </location>
</feature>
<keyword evidence="3" id="KW-1185">Reference proteome</keyword>
<dbReference type="Proteomes" id="UP001150830">
    <property type="component" value="Unassembled WGS sequence"/>
</dbReference>
<dbReference type="PANTHER" id="PTHR39332:SF7">
    <property type="entry name" value="SRPBCC FAMILY PROTEIN"/>
    <property type="match status" value="1"/>
</dbReference>
<organism evidence="2 3">
    <name type="scientific">Parathalassolituus penaei</name>
    <dbReference type="NCBI Taxonomy" id="2997323"/>
    <lineage>
        <taxon>Bacteria</taxon>
        <taxon>Pseudomonadati</taxon>
        <taxon>Pseudomonadota</taxon>
        <taxon>Gammaproteobacteria</taxon>
        <taxon>Oceanospirillales</taxon>
        <taxon>Oceanospirillaceae</taxon>
        <taxon>Parathalassolituus</taxon>
    </lineage>
</organism>